<dbReference type="Gene3D" id="3.40.50.12370">
    <property type="match status" value="1"/>
</dbReference>
<dbReference type="Pfam" id="PF00582">
    <property type="entry name" value="Usp"/>
    <property type="match status" value="1"/>
</dbReference>
<gene>
    <name evidence="2" type="ORF">GCM10023195_14420</name>
</gene>
<accession>A0ABP8TED1</accession>
<feature type="domain" description="UspA" evidence="1">
    <location>
        <begin position="6"/>
        <end position="143"/>
    </location>
</feature>
<evidence type="ECO:0000313" key="2">
    <source>
        <dbReference type="EMBL" id="GAA4604251.1"/>
    </source>
</evidence>
<dbReference type="InterPro" id="IPR006016">
    <property type="entry name" value="UspA"/>
</dbReference>
<dbReference type="Proteomes" id="UP001500212">
    <property type="component" value="Unassembled WGS sequence"/>
</dbReference>
<comment type="caution">
    <text evidence="2">The sequence shown here is derived from an EMBL/GenBank/DDBJ whole genome shotgun (WGS) entry which is preliminary data.</text>
</comment>
<organism evidence="2 3">
    <name type="scientific">Actinoallomurus liliacearum</name>
    <dbReference type="NCBI Taxonomy" id="1080073"/>
    <lineage>
        <taxon>Bacteria</taxon>
        <taxon>Bacillati</taxon>
        <taxon>Actinomycetota</taxon>
        <taxon>Actinomycetes</taxon>
        <taxon>Streptosporangiales</taxon>
        <taxon>Thermomonosporaceae</taxon>
        <taxon>Actinoallomurus</taxon>
    </lineage>
</organism>
<dbReference type="RefSeq" id="WP_345350239.1">
    <property type="nucleotide sequence ID" value="NZ_BAABHJ010000003.1"/>
</dbReference>
<keyword evidence="3" id="KW-1185">Reference proteome</keyword>
<name>A0ABP8TED1_9ACTN</name>
<protein>
    <recommendedName>
        <fullName evidence="1">UspA domain-containing protein</fullName>
    </recommendedName>
</protein>
<evidence type="ECO:0000259" key="1">
    <source>
        <dbReference type="Pfam" id="PF00582"/>
    </source>
</evidence>
<evidence type="ECO:0000313" key="3">
    <source>
        <dbReference type="Proteomes" id="UP001500212"/>
    </source>
</evidence>
<sequence>MDGGETVLVGVDGGDSGRAALRAAAAHAAEGGVRLRAVHVRPGPLPGECFGWPAMDLYDTSWRDALELDAWLCCTLLLGGRSLEWEFVVTEGRPAEALRERALLDTACAVYVGARVRSRWAARLHRCTAMDLARDCPCPVRVINFADRGPLTP</sequence>
<proteinExistence type="predicted"/>
<dbReference type="EMBL" id="BAABHJ010000003">
    <property type="protein sequence ID" value="GAA4604251.1"/>
    <property type="molecule type" value="Genomic_DNA"/>
</dbReference>
<reference evidence="3" key="1">
    <citation type="journal article" date="2019" name="Int. J. Syst. Evol. Microbiol.">
        <title>The Global Catalogue of Microorganisms (GCM) 10K type strain sequencing project: providing services to taxonomists for standard genome sequencing and annotation.</title>
        <authorList>
            <consortium name="The Broad Institute Genomics Platform"/>
            <consortium name="The Broad Institute Genome Sequencing Center for Infectious Disease"/>
            <person name="Wu L."/>
            <person name="Ma J."/>
        </authorList>
    </citation>
    <scope>NUCLEOTIDE SEQUENCE [LARGE SCALE GENOMIC DNA]</scope>
    <source>
        <strain evidence="3">JCM 17938</strain>
    </source>
</reference>
<dbReference type="SUPFAM" id="SSF52402">
    <property type="entry name" value="Adenine nucleotide alpha hydrolases-like"/>
    <property type="match status" value="1"/>
</dbReference>